<gene>
    <name evidence="1" type="ORF">GCM10009681_57200</name>
</gene>
<sequence length="75" mass="8370">MAIEPPDELIELQRASDEAHEAVRADPSPEAWAVWRDRAGEVQKAVTEYAKEIGEPRNKVEAAVKKAVRHPEPEA</sequence>
<protein>
    <submittedName>
        <fullName evidence="1">Uncharacterized protein</fullName>
    </submittedName>
</protein>
<proteinExistence type="predicted"/>
<evidence type="ECO:0000313" key="2">
    <source>
        <dbReference type="Proteomes" id="UP001500655"/>
    </source>
</evidence>
<dbReference type="EMBL" id="BAAALS010000078">
    <property type="protein sequence ID" value="GAA1779413.1"/>
    <property type="molecule type" value="Genomic_DNA"/>
</dbReference>
<reference evidence="2" key="1">
    <citation type="journal article" date="2019" name="Int. J. Syst. Evol. Microbiol.">
        <title>The Global Catalogue of Microorganisms (GCM) 10K type strain sequencing project: providing services to taxonomists for standard genome sequencing and annotation.</title>
        <authorList>
            <consortium name="The Broad Institute Genomics Platform"/>
            <consortium name="The Broad Institute Genome Sequencing Center for Infectious Disease"/>
            <person name="Wu L."/>
            <person name="Ma J."/>
        </authorList>
    </citation>
    <scope>NUCLEOTIDE SEQUENCE [LARGE SCALE GENOMIC DNA]</scope>
    <source>
        <strain evidence="2">JCM 13249</strain>
    </source>
</reference>
<comment type="caution">
    <text evidence="1">The sequence shown here is derived from an EMBL/GenBank/DDBJ whole genome shotgun (WGS) entry which is preliminary data.</text>
</comment>
<organism evidence="1 2">
    <name type="scientific">Luedemannella helvata</name>
    <dbReference type="NCBI Taxonomy" id="349315"/>
    <lineage>
        <taxon>Bacteria</taxon>
        <taxon>Bacillati</taxon>
        <taxon>Actinomycetota</taxon>
        <taxon>Actinomycetes</taxon>
        <taxon>Micromonosporales</taxon>
        <taxon>Micromonosporaceae</taxon>
        <taxon>Luedemannella</taxon>
    </lineage>
</organism>
<name>A0ABP4XF88_9ACTN</name>
<evidence type="ECO:0000313" key="1">
    <source>
        <dbReference type="EMBL" id="GAA1779413.1"/>
    </source>
</evidence>
<accession>A0ABP4XF88</accession>
<keyword evidence="2" id="KW-1185">Reference proteome</keyword>
<dbReference type="Proteomes" id="UP001500655">
    <property type="component" value="Unassembled WGS sequence"/>
</dbReference>
<dbReference type="RefSeq" id="WP_244306142.1">
    <property type="nucleotide sequence ID" value="NZ_BAAALS010000078.1"/>
</dbReference>